<dbReference type="InterPro" id="IPR013762">
    <property type="entry name" value="Integrase-like_cat_sf"/>
</dbReference>
<dbReference type="OrthoDB" id="9808346at2"/>
<comment type="caution">
    <text evidence="6">The sequence shown here is derived from an EMBL/GenBank/DDBJ whole genome shotgun (WGS) entry which is preliminary data.</text>
</comment>
<dbReference type="Pfam" id="PF00589">
    <property type="entry name" value="Phage_integrase"/>
    <property type="match status" value="1"/>
</dbReference>
<gene>
    <name evidence="6" type="ORF">C9E81_15615</name>
</gene>
<evidence type="ECO:0000313" key="6">
    <source>
        <dbReference type="EMBL" id="RMC33730.1"/>
    </source>
</evidence>
<dbReference type="PANTHER" id="PTHR30349">
    <property type="entry name" value="PHAGE INTEGRASE-RELATED"/>
    <property type="match status" value="1"/>
</dbReference>
<dbReference type="SUPFAM" id="SSF56349">
    <property type="entry name" value="DNA breaking-rejoining enzymes"/>
    <property type="match status" value="1"/>
</dbReference>
<dbReference type="GO" id="GO:0003677">
    <property type="term" value="F:DNA binding"/>
    <property type="evidence" value="ECO:0007669"/>
    <property type="project" value="UniProtKB-KW"/>
</dbReference>
<dbReference type="InterPro" id="IPR010998">
    <property type="entry name" value="Integrase_recombinase_N"/>
</dbReference>
<protein>
    <submittedName>
        <fullName evidence="6">Site-specific integrase</fullName>
    </submittedName>
</protein>
<evidence type="ECO:0000256" key="4">
    <source>
        <dbReference type="ARBA" id="ARBA00023172"/>
    </source>
</evidence>
<keyword evidence="2" id="KW-0229">DNA integration</keyword>
<evidence type="ECO:0000313" key="7">
    <source>
        <dbReference type="Proteomes" id="UP000273516"/>
    </source>
</evidence>
<organism evidence="6 7">
    <name type="scientific">Paracoccus alkanivorans</name>
    <dbReference type="NCBI Taxonomy" id="2116655"/>
    <lineage>
        <taxon>Bacteria</taxon>
        <taxon>Pseudomonadati</taxon>
        <taxon>Pseudomonadota</taxon>
        <taxon>Alphaproteobacteria</taxon>
        <taxon>Rhodobacterales</taxon>
        <taxon>Paracoccaceae</taxon>
        <taxon>Paracoccus</taxon>
    </lineage>
</organism>
<accession>A0A3M0MDN7</accession>
<evidence type="ECO:0000256" key="1">
    <source>
        <dbReference type="ARBA" id="ARBA00008857"/>
    </source>
</evidence>
<keyword evidence="7" id="KW-1185">Reference proteome</keyword>
<evidence type="ECO:0000256" key="2">
    <source>
        <dbReference type="ARBA" id="ARBA00022908"/>
    </source>
</evidence>
<dbReference type="GO" id="GO:0015074">
    <property type="term" value="P:DNA integration"/>
    <property type="evidence" value="ECO:0007669"/>
    <property type="project" value="UniProtKB-KW"/>
</dbReference>
<evidence type="ECO:0000259" key="5">
    <source>
        <dbReference type="PROSITE" id="PS51898"/>
    </source>
</evidence>
<reference evidence="6 7" key="1">
    <citation type="submission" date="2018-07" db="EMBL/GenBank/DDBJ databases">
        <authorList>
            <person name="Zhang Y."/>
            <person name="Wang L."/>
            <person name="Ma S."/>
        </authorList>
    </citation>
    <scope>NUCLEOTIDE SEQUENCE [LARGE SCALE GENOMIC DNA]</scope>
    <source>
        <strain evidence="6 7">4-2</strain>
    </source>
</reference>
<evidence type="ECO:0000256" key="3">
    <source>
        <dbReference type="ARBA" id="ARBA00023125"/>
    </source>
</evidence>
<dbReference type="InterPro" id="IPR011010">
    <property type="entry name" value="DNA_brk_join_enz"/>
</dbReference>
<dbReference type="InterPro" id="IPR002104">
    <property type="entry name" value="Integrase_catalytic"/>
</dbReference>
<name>A0A3M0MDN7_9RHOB</name>
<dbReference type="GO" id="GO:0006310">
    <property type="term" value="P:DNA recombination"/>
    <property type="evidence" value="ECO:0007669"/>
    <property type="project" value="UniProtKB-KW"/>
</dbReference>
<dbReference type="Proteomes" id="UP000273516">
    <property type="component" value="Unassembled WGS sequence"/>
</dbReference>
<dbReference type="Gene3D" id="1.10.443.10">
    <property type="entry name" value="Intergrase catalytic core"/>
    <property type="match status" value="1"/>
</dbReference>
<proteinExistence type="inferred from homology"/>
<dbReference type="AlphaFoldDB" id="A0A3M0MDN7"/>
<dbReference type="InterPro" id="IPR050090">
    <property type="entry name" value="Tyrosine_recombinase_XerCD"/>
</dbReference>
<dbReference type="Gene3D" id="1.10.150.130">
    <property type="match status" value="1"/>
</dbReference>
<dbReference type="EMBL" id="QOKZ01000006">
    <property type="protein sequence ID" value="RMC33730.1"/>
    <property type="molecule type" value="Genomic_DNA"/>
</dbReference>
<dbReference type="PROSITE" id="PS51898">
    <property type="entry name" value="TYR_RECOMBINASE"/>
    <property type="match status" value="1"/>
</dbReference>
<keyword evidence="3" id="KW-0238">DNA-binding</keyword>
<dbReference type="CDD" id="cd00796">
    <property type="entry name" value="INT_Rci_Hp1_C"/>
    <property type="match status" value="1"/>
</dbReference>
<keyword evidence="4" id="KW-0233">DNA recombination</keyword>
<dbReference type="PANTHER" id="PTHR30349:SF64">
    <property type="entry name" value="PROPHAGE INTEGRASE INTD-RELATED"/>
    <property type="match status" value="1"/>
</dbReference>
<sequence>MPEITIGKLRGGYCVSWREDGKRRRYQLEARTRKEAEAEALDVYRQYTMPTTGRTVADLWQCYLDEREGRPIAQTMKYTGRAIMPHFGSLRPDQITSEHCRDYQRIRRKAGIKTGSIWTELGHLRSCLNWAAEIAHLIDYAPYIERPQKPAPKDRYLTHDEIDRLIGAATEPHIKLAILLMLSTAGRVSAILQLEWGRVDLDRGQIDLRIDSDGPRKGRAVVPINAGLRAALQEARKSALSDHVVEWSGSPVKSIRRGFMATVERAGLAGVSPHVLRHTAAVHMAEAGVPMSKISQFLGHSNTSITERTYARFAPDHLMEAANVLDFIRLRRAT</sequence>
<comment type="similarity">
    <text evidence="1">Belongs to the 'phage' integrase family.</text>
</comment>
<feature type="domain" description="Tyr recombinase" evidence="5">
    <location>
        <begin position="152"/>
        <end position="323"/>
    </location>
</feature>